<evidence type="ECO:0000313" key="7">
    <source>
        <dbReference type="EMBL" id="AGA33342.1"/>
    </source>
</evidence>
<reference evidence="7" key="1">
    <citation type="submission" date="2015-12" db="EMBL/GenBank/DDBJ databases">
        <authorList>
            <person name="Tikhonova T.V."/>
            <person name="Pavlov A.R."/>
            <person name="Beletsky A.V."/>
            <person name="Mardanov A.V."/>
            <person name="Sorokin D.Y."/>
            <person name="Ravin N.V."/>
            <person name="Popov V.O."/>
        </authorList>
    </citation>
    <scope>NUCLEOTIDE SEQUENCE</scope>
    <source>
        <strain evidence="7">DSM 14787</strain>
    </source>
</reference>
<dbReference type="AlphaFoldDB" id="L0DWE9"/>
<comment type="subcellular location">
    <subcellularLocation>
        <location evidence="1">Membrane</location>
        <topology evidence="1">Multi-pass membrane protein</topology>
    </subcellularLocation>
</comment>
<dbReference type="STRING" id="1255043.TVNIR_1678"/>
<dbReference type="PATRIC" id="fig|1255043.3.peg.1698"/>
<feature type="transmembrane region" description="Helical" evidence="5">
    <location>
        <begin position="326"/>
        <end position="348"/>
    </location>
</feature>
<dbReference type="InterPro" id="IPR011547">
    <property type="entry name" value="SLC26A/SulP_dom"/>
</dbReference>
<sequence>MSALQRVDRLVPALSWLRRYDRSWLRGDLSAGVTVGVMLIPQGMAYAMLAGLPPIYGLYAALVPLLLYALLGTSRQLAVGPVAIVALMVAAGVGTLAEPGTPEYIGLAILLALMVGAIQLAMGMLRMGFLVNFLSHPVVSGFTSAAALIIGLSQLQHLFGVSPPGGNQAHTILYHLALQLPSVHLPTLLIGSASIALLILLRRWRRTFPAQIAVVAAAVALVWGFGLHEAGVRIVGTVPDGLPSFAIPDISAETLRGLLPIALAIALVGFMESIAVAKAMVRRHRDYRLDANQELIALGGANLGGAFFQSFPVTGGFSRTAVNDQAGAKTGLASMVSAAMIAITLLFLTPLFTFLPTAVLAAVILVAVAGLIDVQEMRFLWRVRREDFLMLATTFLVTLFIGIEEGIATGVLLSLAMVIYRSTRPHVAVLGRLPGTDTYRNIRRFPEAEQRDDLLIVRFDAQLYFANVEYFQDTLRRLEREKAKPLRQVIIDAASMPSIDASGIHALTAVIGDYRRRGIALALTGVLGPVRDALDRAGVVEYLGAENFYLDVPEAIACSIDGERRARRDYTLQHFG</sequence>
<dbReference type="CDD" id="cd07042">
    <property type="entry name" value="STAS_SulP_like_sulfate_transporter"/>
    <property type="match status" value="1"/>
</dbReference>
<feature type="transmembrane region" description="Helical" evidence="5">
    <location>
        <begin position="55"/>
        <end position="71"/>
    </location>
</feature>
<dbReference type="InterPro" id="IPR001902">
    <property type="entry name" value="SLC26A/SulP_fam"/>
</dbReference>
<feature type="transmembrane region" description="Helical" evidence="5">
    <location>
        <begin position="395"/>
        <end position="420"/>
    </location>
</feature>
<evidence type="ECO:0000256" key="2">
    <source>
        <dbReference type="ARBA" id="ARBA00022692"/>
    </source>
</evidence>
<dbReference type="eggNOG" id="COG0659">
    <property type="taxonomic scope" value="Bacteria"/>
</dbReference>
<feature type="transmembrane region" description="Helical" evidence="5">
    <location>
        <begin position="208"/>
        <end position="226"/>
    </location>
</feature>
<dbReference type="GO" id="GO:0008271">
    <property type="term" value="F:secondary active sulfate transmembrane transporter activity"/>
    <property type="evidence" value="ECO:0007669"/>
    <property type="project" value="InterPro"/>
</dbReference>
<keyword evidence="2 5" id="KW-0812">Transmembrane</keyword>
<evidence type="ECO:0000256" key="1">
    <source>
        <dbReference type="ARBA" id="ARBA00004141"/>
    </source>
</evidence>
<dbReference type="EMBL" id="CP003989">
    <property type="protein sequence ID" value="AGA33342.1"/>
    <property type="molecule type" value="Genomic_DNA"/>
</dbReference>
<feature type="transmembrane region" description="Helical" evidence="5">
    <location>
        <begin position="129"/>
        <end position="152"/>
    </location>
</feature>
<feature type="transmembrane region" description="Helical" evidence="5">
    <location>
        <begin position="103"/>
        <end position="122"/>
    </location>
</feature>
<dbReference type="HOGENOM" id="CLU_003182_13_2_6"/>
<dbReference type="Pfam" id="PF00916">
    <property type="entry name" value="Sulfate_transp"/>
    <property type="match status" value="1"/>
</dbReference>
<evidence type="ECO:0000256" key="5">
    <source>
        <dbReference type="SAM" id="Phobius"/>
    </source>
</evidence>
<dbReference type="InterPro" id="IPR036513">
    <property type="entry name" value="STAS_dom_sf"/>
</dbReference>
<dbReference type="NCBIfam" id="TIGR00815">
    <property type="entry name" value="sulP"/>
    <property type="match status" value="1"/>
</dbReference>
<dbReference type="PROSITE" id="PS01130">
    <property type="entry name" value="SLC26A"/>
    <property type="match status" value="1"/>
</dbReference>
<evidence type="ECO:0000256" key="3">
    <source>
        <dbReference type="ARBA" id="ARBA00022989"/>
    </source>
</evidence>
<dbReference type="Pfam" id="PF01740">
    <property type="entry name" value="STAS"/>
    <property type="match status" value="1"/>
</dbReference>
<feature type="transmembrane region" description="Helical" evidence="5">
    <location>
        <begin position="78"/>
        <end position="97"/>
    </location>
</feature>
<protein>
    <submittedName>
        <fullName evidence="7">Sulfate permease</fullName>
    </submittedName>
</protein>
<accession>L0DWE9</accession>
<keyword evidence="8" id="KW-1185">Reference proteome</keyword>
<dbReference type="GO" id="GO:0016020">
    <property type="term" value="C:membrane"/>
    <property type="evidence" value="ECO:0007669"/>
    <property type="project" value="UniProtKB-SubCell"/>
</dbReference>
<dbReference type="OrthoDB" id="9769739at2"/>
<keyword evidence="4 5" id="KW-0472">Membrane</keyword>
<feature type="transmembrane region" description="Helical" evidence="5">
    <location>
        <begin position="354"/>
        <end position="374"/>
    </location>
</feature>
<dbReference type="RefSeq" id="WP_015258470.1">
    <property type="nucleotide sequence ID" value="NC_019902.2"/>
</dbReference>
<proteinExistence type="predicted"/>
<dbReference type="InterPro" id="IPR002645">
    <property type="entry name" value="STAS_dom"/>
</dbReference>
<feature type="transmembrane region" description="Helical" evidence="5">
    <location>
        <begin position="29"/>
        <end position="49"/>
    </location>
</feature>
<dbReference type="Proteomes" id="UP000010809">
    <property type="component" value="Chromosome"/>
</dbReference>
<feature type="transmembrane region" description="Helical" evidence="5">
    <location>
        <begin position="258"/>
        <end position="281"/>
    </location>
</feature>
<dbReference type="KEGG" id="tni:TVNIR_1678"/>
<dbReference type="PROSITE" id="PS50801">
    <property type="entry name" value="STAS"/>
    <property type="match status" value="1"/>
</dbReference>
<evidence type="ECO:0000256" key="4">
    <source>
        <dbReference type="ARBA" id="ARBA00023136"/>
    </source>
</evidence>
<feature type="domain" description="STAS" evidence="6">
    <location>
        <begin position="444"/>
        <end position="559"/>
    </location>
</feature>
<dbReference type="PANTHER" id="PTHR11814">
    <property type="entry name" value="SULFATE TRANSPORTER"/>
    <property type="match status" value="1"/>
</dbReference>
<evidence type="ECO:0000313" key="8">
    <source>
        <dbReference type="Proteomes" id="UP000010809"/>
    </source>
</evidence>
<keyword evidence="3 5" id="KW-1133">Transmembrane helix</keyword>
<gene>
    <name evidence="7" type="ordered locus">TVNIR_1678</name>
</gene>
<name>L0DWE9_THIND</name>
<evidence type="ECO:0000259" key="6">
    <source>
        <dbReference type="PROSITE" id="PS50801"/>
    </source>
</evidence>
<organism evidence="7 8">
    <name type="scientific">Thioalkalivibrio nitratireducens (strain DSM 14787 / UNIQEM 213 / ALEN2)</name>
    <dbReference type="NCBI Taxonomy" id="1255043"/>
    <lineage>
        <taxon>Bacteria</taxon>
        <taxon>Pseudomonadati</taxon>
        <taxon>Pseudomonadota</taxon>
        <taxon>Gammaproteobacteria</taxon>
        <taxon>Chromatiales</taxon>
        <taxon>Ectothiorhodospiraceae</taxon>
        <taxon>Thioalkalivibrio</taxon>
    </lineage>
</organism>
<dbReference type="Gene3D" id="3.30.750.24">
    <property type="entry name" value="STAS domain"/>
    <property type="match status" value="1"/>
</dbReference>
<feature type="transmembrane region" description="Helical" evidence="5">
    <location>
        <begin position="172"/>
        <end position="201"/>
    </location>
</feature>
<dbReference type="InterPro" id="IPR018045">
    <property type="entry name" value="S04_transporter_CS"/>
</dbReference>
<dbReference type="SUPFAM" id="SSF52091">
    <property type="entry name" value="SpoIIaa-like"/>
    <property type="match status" value="1"/>
</dbReference>